<sequence length="103" mass="12282">MAVILFFDAEGQTFTWDDHEENSKRVTRKIRDWAERNSFDRVAFWRDKKEPHKLFVELGGTKLNYWVPEHIFMNGDDTSIEEQMDYARGAQRRSVAGYTKFDT</sequence>
<protein>
    <submittedName>
        <fullName evidence="1">Uncharacterized protein</fullName>
    </submittedName>
</protein>
<dbReference type="Proteomes" id="UP000321306">
    <property type="component" value="Unassembled WGS sequence"/>
</dbReference>
<reference evidence="1 2" key="1">
    <citation type="submission" date="2019-07" db="EMBL/GenBank/DDBJ databases">
        <title>Whole genome shotgun sequence of Deinococcus cellulosilyticus NBRC 106333.</title>
        <authorList>
            <person name="Hosoyama A."/>
            <person name="Uohara A."/>
            <person name="Ohji S."/>
            <person name="Ichikawa N."/>
        </authorList>
    </citation>
    <scope>NUCLEOTIDE SEQUENCE [LARGE SCALE GENOMIC DNA]</scope>
    <source>
        <strain evidence="1 2">NBRC 106333</strain>
    </source>
</reference>
<dbReference type="OrthoDB" id="72488at2"/>
<gene>
    <name evidence="1" type="ORF">DC3_09880</name>
</gene>
<evidence type="ECO:0000313" key="1">
    <source>
        <dbReference type="EMBL" id="GEM45353.1"/>
    </source>
</evidence>
<dbReference type="RefSeq" id="WP_146882815.1">
    <property type="nucleotide sequence ID" value="NZ_BJXB01000003.1"/>
</dbReference>
<evidence type="ECO:0000313" key="2">
    <source>
        <dbReference type="Proteomes" id="UP000321306"/>
    </source>
</evidence>
<name>A0A511MXQ8_DEIC1</name>
<accession>A0A511MXQ8</accession>
<dbReference type="AlphaFoldDB" id="A0A511MXQ8"/>
<dbReference type="EMBL" id="BJXB01000003">
    <property type="protein sequence ID" value="GEM45353.1"/>
    <property type="molecule type" value="Genomic_DNA"/>
</dbReference>
<proteinExistence type="predicted"/>
<keyword evidence="2" id="KW-1185">Reference proteome</keyword>
<comment type="caution">
    <text evidence="1">The sequence shown here is derived from an EMBL/GenBank/DDBJ whole genome shotgun (WGS) entry which is preliminary data.</text>
</comment>
<organism evidence="1 2">
    <name type="scientific">Deinococcus cellulosilyticus (strain DSM 18568 / NBRC 106333 / KACC 11606 / 5516J-15)</name>
    <dbReference type="NCBI Taxonomy" id="1223518"/>
    <lineage>
        <taxon>Bacteria</taxon>
        <taxon>Thermotogati</taxon>
        <taxon>Deinococcota</taxon>
        <taxon>Deinococci</taxon>
        <taxon>Deinococcales</taxon>
        <taxon>Deinococcaceae</taxon>
        <taxon>Deinococcus</taxon>
    </lineage>
</organism>